<gene>
    <name evidence="2" type="ORF">OI18_09800</name>
</gene>
<feature type="chain" id="PRO_5002152960" description="Carboxypeptidase-like regulatory domain-containing protein" evidence="1">
    <location>
        <begin position="20"/>
        <end position="357"/>
    </location>
</feature>
<dbReference type="Proteomes" id="UP000031408">
    <property type="component" value="Unassembled WGS sequence"/>
</dbReference>
<dbReference type="Gene3D" id="2.60.40.1120">
    <property type="entry name" value="Carboxypeptidase-like, regulatory domain"/>
    <property type="match status" value="1"/>
</dbReference>
<protein>
    <recommendedName>
        <fullName evidence="4">Carboxypeptidase-like regulatory domain-containing protein</fullName>
    </recommendedName>
</protein>
<dbReference type="Pfam" id="PF13715">
    <property type="entry name" value="CarbopepD_reg_2"/>
    <property type="match status" value="1"/>
</dbReference>
<dbReference type="InterPro" id="IPR008969">
    <property type="entry name" value="CarboxyPept-like_regulatory"/>
</dbReference>
<comment type="caution">
    <text evidence="2">The sequence shown here is derived from an EMBL/GenBank/DDBJ whole genome shotgun (WGS) entry which is preliminary data.</text>
</comment>
<evidence type="ECO:0008006" key="4">
    <source>
        <dbReference type="Google" id="ProtNLM"/>
    </source>
</evidence>
<evidence type="ECO:0000313" key="2">
    <source>
        <dbReference type="EMBL" id="KIC94762.1"/>
    </source>
</evidence>
<dbReference type="SUPFAM" id="SSF49464">
    <property type="entry name" value="Carboxypeptidase regulatory domain-like"/>
    <property type="match status" value="1"/>
</dbReference>
<name>A0A0C1L3Z0_9BACT</name>
<dbReference type="EMBL" id="JSVC01000010">
    <property type="protein sequence ID" value="KIC94762.1"/>
    <property type="molecule type" value="Genomic_DNA"/>
</dbReference>
<evidence type="ECO:0000256" key="1">
    <source>
        <dbReference type="SAM" id="SignalP"/>
    </source>
</evidence>
<sequence length="357" mass="40598">MQKLIALFITICLSGLAFSQEQFTVTGKVTDSVSKQPLSGASVFCQNTTFGVITNADGEFTIKLPRGGYDLVVSYTGYQSAEQRITTQTTEPLQIEMKAKDKSMEAVAVVGSNEVPDGLAKYGDFFREQFFGSTANAKQCTLANPEALRFFYSKKRNRLKVLAREDLQIVNNALGYKIRYQLDSLSFEYGPGISTFSGYPFFEQMSGTPEQEKLWAENRRKAYRGSKLHFMRAWYDSTIQQQGFALEKVNSDAKNFEATPVQNYYDSSYYISDSSVVEIALTGKFRIVYRNEMPDKQFVTFHKLPAHIRVQLSILDITDGFVIEQNGYWYEQASLVNTGYWSYERMAEAVPYDYLPD</sequence>
<evidence type="ECO:0000313" key="3">
    <source>
        <dbReference type="Proteomes" id="UP000031408"/>
    </source>
</evidence>
<organism evidence="2 3">
    <name type="scientific">Flavihumibacter solisilvae</name>
    <dbReference type="NCBI Taxonomy" id="1349421"/>
    <lineage>
        <taxon>Bacteria</taxon>
        <taxon>Pseudomonadati</taxon>
        <taxon>Bacteroidota</taxon>
        <taxon>Chitinophagia</taxon>
        <taxon>Chitinophagales</taxon>
        <taxon>Chitinophagaceae</taxon>
        <taxon>Flavihumibacter</taxon>
    </lineage>
</organism>
<dbReference type="OrthoDB" id="1223654at2"/>
<keyword evidence="3" id="KW-1185">Reference proteome</keyword>
<accession>A0A0C1L3Z0</accession>
<reference evidence="2 3" key="1">
    <citation type="submission" date="2014-11" db="EMBL/GenBank/DDBJ databases">
        <title>Genome sequence of Flavihumibacter solisilvae 3-3.</title>
        <authorList>
            <person name="Zhou G."/>
            <person name="Li M."/>
            <person name="Wang G."/>
        </authorList>
    </citation>
    <scope>NUCLEOTIDE SEQUENCE [LARGE SCALE GENOMIC DNA]</scope>
    <source>
        <strain evidence="2 3">3-3</strain>
    </source>
</reference>
<dbReference type="AlphaFoldDB" id="A0A0C1L3Z0"/>
<dbReference type="RefSeq" id="WP_039139448.1">
    <property type="nucleotide sequence ID" value="NZ_JSVC01000010.1"/>
</dbReference>
<keyword evidence="1" id="KW-0732">Signal</keyword>
<feature type="signal peptide" evidence="1">
    <location>
        <begin position="1"/>
        <end position="19"/>
    </location>
</feature>
<dbReference type="STRING" id="1349421.OI18_09800"/>
<proteinExistence type="predicted"/>